<gene>
    <name evidence="2" type="ORF">LCGC14_2045680</name>
</gene>
<dbReference type="Pfam" id="PF01408">
    <property type="entry name" value="GFO_IDH_MocA"/>
    <property type="match status" value="1"/>
</dbReference>
<dbReference type="Gene3D" id="3.40.50.720">
    <property type="entry name" value="NAD(P)-binding Rossmann-like Domain"/>
    <property type="match status" value="2"/>
</dbReference>
<dbReference type="GO" id="GO:0000166">
    <property type="term" value="F:nucleotide binding"/>
    <property type="evidence" value="ECO:0007669"/>
    <property type="project" value="InterPro"/>
</dbReference>
<sequence length="134" mass="14932">APEIPGLSKPVAFYSDHNKLLESEKVDAVVVATPEDLHRDVCLELIGDKGSIYLDYRPMSLTGVDDEGWKFPDTLHWPVLHGEVVGDILEEDRYFLKVVQGGRDIISTGQDGKNALEIVLAAKRSYKEGRQVKL</sequence>
<reference evidence="2" key="1">
    <citation type="journal article" date="2015" name="Nature">
        <title>Complex archaea that bridge the gap between prokaryotes and eukaryotes.</title>
        <authorList>
            <person name="Spang A."/>
            <person name="Saw J.H."/>
            <person name="Jorgensen S.L."/>
            <person name="Zaremba-Niedzwiedzka K."/>
            <person name="Martijn J."/>
            <person name="Lind A.E."/>
            <person name="van Eijk R."/>
            <person name="Schleper C."/>
            <person name="Guy L."/>
            <person name="Ettema T.J."/>
        </authorList>
    </citation>
    <scope>NUCLEOTIDE SEQUENCE</scope>
</reference>
<name>A0A0F9HMI1_9ZZZZ</name>
<organism evidence="2">
    <name type="scientific">marine sediment metagenome</name>
    <dbReference type="NCBI Taxonomy" id="412755"/>
    <lineage>
        <taxon>unclassified sequences</taxon>
        <taxon>metagenomes</taxon>
        <taxon>ecological metagenomes</taxon>
    </lineage>
</organism>
<comment type="caution">
    <text evidence="2">The sequence shown here is derived from an EMBL/GenBank/DDBJ whole genome shotgun (WGS) entry which is preliminary data.</text>
</comment>
<proteinExistence type="predicted"/>
<feature type="non-terminal residue" evidence="2">
    <location>
        <position position="1"/>
    </location>
</feature>
<dbReference type="AlphaFoldDB" id="A0A0F9HMI1"/>
<evidence type="ECO:0000259" key="1">
    <source>
        <dbReference type="Pfam" id="PF01408"/>
    </source>
</evidence>
<feature type="domain" description="Gfo/Idh/MocA-like oxidoreductase N-terminal" evidence="1">
    <location>
        <begin position="11"/>
        <end position="53"/>
    </location>
</feature>
<dbReference type="EMBL" id="LAZR01024073">
    <property type="protein sequence ID" value="KKL76357.1"/>
    <property type="molecule type" value="Genomic_DNA"/>
</dbReference>
<evidence type="ECO:0000313" key="2">
    <source>
        <dbReference type="EMBL" id="KKL76357.1"/>
    </source>
</evidence>
<protein>
    <recommendedName>
        <fullName evidence="1">Gfo/Idh/MocA-like oxidoreductase N-terminal domain-containing protein</fullName>
    </recommendedName>
</protein>
<dbReference type="InterPro" id="IPR036291">
    <property type="entry name" value="NAD(P)-bd_dom_sf"/>
</dbReference>
<accession>A0A0F9HMI1</accession>
<dbReference type="SUPFAM" id="SSF51735">
    <property type="entry name" value="NAD(P)-binding Rossmann-fold domains"/>
    <property type="match status" value="1"/>
</dbReference>
<dbReference type="Gene3D" id="3.30.360.10">
    <property type="entry name" value="Dihydrodipicolinate Reductase, domain 2"/>
    <property type="match status" value="1"/>
</dbReference>
<dbReference type="InterPro" id="IPR000683">
    <property type="entry name" value="Gfo/Idh/MocA-like_OxRdtase_N"/>
</dbReference>